<dbReference type="PANTHER" id="PTHR34473:SF2">
    <property type="entry name" value="UPF0699 TRANSMEMBRANE PROTEIN YDBT"/>
    <property type="match status" value="1"/>
</dbReference>
<feature type="transmembrane region" description="Helical" evidence="1">
    <location>
        <begin position="378"/>
        <end position="397"/>
    </location>
</feature>
<comment type="caution">
    <text evidence="3">The sequence shown here is derived from an EMBL/GenBank/DDBJ whole genome shotgun (WGS) entry which is preliminary data.</text>
</comment>
<organism evidence="3 4">
    <name type="scientific">Bacillus paralicheniformis</name>
    <dbReference type="NCBI Taxonomy" id="1648923"/>
    <lineage>
        <taxon>Bacteria</taxon>
        <taxon>Bacillati</taxon>
        <taxon>Bacillota</taxon>
        <taxon>Bacilli</taxon>
        <taxon>Bacillales</taxon>
        <taxon>Bacillaceae</taxon>
        <taxon>Bacillus</taxon>
    </lineage>
</organism>
<dbReference type="Pfam" id="PF03703">
    <property type="entry name" value="bPH_2"/>
    <property type="match status" value="3"/>
</dbReference>
<feature type="transmembrane region" description="Helical" evidence="1">
    <location>
        <begin position="177"/>
        <end position="199"/>
    </location>
</feature>
<evidence type="ECO:0000313" key="4">
    <source>
        <dbReference type="Proteomes" id="UP000185604"/>
    </source>
</evidence>
<feature type="transmembrane region" description="Helical" evidence="1">
    <location>
        <begin position="12"/>
        <end position="39"/>
    </location>
</feature>
<dbReference type="PIRSF" id="PIRSF026631">
    <property type="entry name" value="UCP026631"/>
    <property type="match status" value="1"/>
</dbReference>
<dbReference type="RefSeq" id="WP_075212763.1">
    <property type="nucleotide sequence ID" value="NZ_CAOJBV010000003.1"/>
</dbReference>
<feature type="domain" description="YdbS-like PH" evidence="2">
    <location>
        <begin position="74"/>
        <end position="151"/>
    </location>
</feature>
<name>A0A7Z0X0S9_9BACI</name>
<proteinExistence type="predicted"/>
<reference evidence="3 4" key="1">
    <citation type="journal article" date="2016" name="Front. Microbiol.">
        <title>High-Level Heat Resistance of Spores of Bacillus amyloliquefaciens and Bacillus licheniformis Results from the Presence of a spoVA Operon in a Tn1546 Transposon.</title>
        <authorList>
            <person name="Berendsen E.M."/>
            <person name="Koning R.A."/>
            <person name="Boekhorst J."/>
            <person name="de Jong A."/>
            <person name="Kuipers O.P."/>
            <person name="Wells-Bennik M.H."/>
        </authorList>
    </citation>
    <scope>NUCLEOTIDE SEQUENCE [LARGE SCALE GENOMIC DNA]</scope>
    <source>
        <strain evidence="3 4">B4121</strain>
    </source>
</reference>
<accession>A0A7Z0X0S9</accession>
<feature type="transmembrane region" description="Helical" evidence="1">
    <location>
        <begin position="51"/>
        <end position="72"/>
    </location>
</feature>
<feature type="transmembrane region" description="Helical" evidence="1">
    <location>
        <begin position="225"/>
        <end position="247"/>
    </location>
</feature>
<evidence type="ECO:0000256" key="1">
    <source>
        <dbReference type="SAM" id="Phobius"/>
    </source>
</evidence>
<dbReference type="PANTHER" id="PTHR34473">
    <property type="entry name" value="UPF0699 TRANSMEMBRANE PROTEIN YDBS"/>
    <property type="match status" value="1"/>
</dbReference>
<protein>
    <recommendedName>
        <fullName evidence="2">YdbS-like PH domain-containing protein</fullName>
    </recommendedName>
</protein>
<sequence length="482" mass="54823">MNKSDTLIKHRLHPVSVLYFIATAIKESFSFIWLFPLLVLCIHKLGGDIPAFLINITLGSCLIMSFFVIGVLKWRSFTYQIHEKAIYVESGLLVVKKRWVQPDRIQSIDSAIRVYDHLFSTRTLTIELAGGEESGITLSCISKEEEQRIRTALKAETKDRPSEHAEDSMFQLSKSNLILHSLLSPKVGIVFTLLLLGLLKYMDISKEGDRDTLFTSLSGWFGPNWIMITVVLMAILSFALSLLLTFASDFQFTLRKNSKGEIEIEQGLFEKKKRTIGQDRIQAILIIERPIHRFLGYAEIKAVVIRNRSNEQSSKTVTLLPFVKKEKAESMLEPFTGYRKGGHLHTLTKEAKIHYMVMPFIAGCLFAIPIWLFVPSDYHNLAAVLPLGLFSLGWIGYRMIGWNQSSRFLTLQYGILSRKTAIMKRGRIQWASLSQTFMQERKNLASIKLAVASGKENMKFSISHIPIESAADLYQHALKTKE</sequence>
<dbReference type="AlphaFoldDB" id="A0A7Z0X0S9"/>
<dbReference type="InterPro" id="IPR014529">
    <property type="entry name" value="UCP026631"/>
</dbReference>
<dbReference type="InterPro" id="IPR005182">
    <property type="entry name" value="YdbS-like_PH"/>
</dbReference>
<evidence type="ECO:0000259" key="2">
    <source>
        <dbReference type="Pfam" id="PF03703"/>
    </source>
</evidence>
<feature type="domain" description="YdbS-like PH" evidence="2">
    <location>
        <begin position="397"/>
        <end position="476"/>
    </location>
</feature>
<feature type="transmembrane region" description="Helical" evidence="1">
    <location>
        <begin position="353"/>
        <end position="372"/>
    </location>
</feature>
<keyword evidence="1" id="KW-1133">Transmembrane helix</keyword>
<keyword evidence="1" id="KW-0472">Membrane</keyword>
<dbReference type="Proteomes" id="UP000185604">
    <property type="component" value="Unassembled WGS sequence"/>
</dbReference>
<dbReference type="EMBL" id="LKPO01000004">
    <property type="protein sequence ID" value="OLF96602.1"/>
    <property type="molecule type" value="Genomic_DNA"/>
</dbReference>
<evidence type="ECO:0000313" key="3">
    <source>
        <dbReference type="EMBL" id="OLF96602.1"/>
    </source>
</evidence>
<keyword evidence="1" id="KW-0812">Transmembrane</keyword>
<gene>
    <name evidence="3" type="ORF">B4121_0813</name>
</gene>
<feature type="domain" description="YdbS-like PH" evidence="2">
    <location>
        <begin position="261"/>
        <end position="331"/>
    </location>
</feature>